<reference evidence="3" key="1">
    <citation type="journal article" date="2019" name="Int. J. Syst. Evol. Microbiol.">
        <title>The Global Catalogue of Microorganisms (GCM) 10K type strain sequencing project: providing services to taxonomists for standard genome sequencing and annotation.</title>
        <authorList>
            <consortium name="The Broad Institute Genomics Platform"/>
            <consortium name="The Broad Institute Genome Sequencing Center for Infectious Disease"/>
            <person name="Wu L."/>
            <person name="Ma J."/>
        </authorList>
    </citation>
    <scope>NUCLEOTIDE SEQUENCE [LARGE SCALE GENOMIC DNA]</scope>
    <source>
        <strain evidence="3">CGMCC 4.7241</strain>
    </source>
</reference>
<evidence type="ECO:0000256" key="1">
    <source>
        <dbReference type="SAM" id="MobiDB-lite"/>
    </source>
</evidence>
<gene>
    <name evidence="2" type="ORF">ACFOUW_36185</name>
</gene>
<accession>A0ABV7YQ59</accession>
<dbReference type="RefSeq" id="WP_205117933.1">
    <property type="nucleotide sequence ID" value="NZ_JAFBCM010000001.1"/>
</dbReference>
<feature type="region of interest" description="Disordered" evidence="1">
    <location>
        <begin position="1"/>
        <end position="44"/>
    </location>
</feature>
<dbReference type="EMBL" id="JBHRZH010000051">
    <property type="protein sequence ID" value="MFC3766315.1"/>
    <property type="molecule type" value="Genomic_DNA"/>
</dbReference>
<comment type="caution">
    <text evidence="2">The sequence shown here is derived from an EMBL/GenBank/DDBJ whole genome shotgun (WGS) entry which is preliminary data.</text>
</comment>
<name>A0ABV7YQ59_9ACTN</name>
<dbReference type="InterPro" id="IPR045596">
    <property type="entry name" value="DUF6459"/>
</dbReference>
<organism evidence="2 3">
    <name type="scientific">Tenggerimyces flavus</name>
    <dbReference type="NCBI Taxonomy" id="1708749"/>
    <lineage>
        <taxon>Bacteria</taxon>
        <taxon>Bacillati</taxon>
        <taxon>Actinomycetota</taxon>
        <taxon>Actinomycetes</taxon>
        <taxon>Propionibacteriales</taxon>
        <taxon>Nocardioidaceae</taxon>
        <taxon>Tenggerimyces</taxon>
    </lineage>
</organism>
<sequence length="205" mass="22409">MTANATLTGTNVRRLPRRVPVPVAEPPYDDERGYGSHDQPATQGTLALDLRTSSPAPEIIEPRHLTVVRTSRRRRDEEDGEDKFFARQPTAREALPHPKPWCGRFVQALVEVLAGDRPATQLARWTNDEVFADVVSRVSALGLSTTAAVRTGLGRAVVRSVHVSEPRDGVAESAVHIKHGGRSRAVAVRMEGLDGRWQCTALVLG</sequence>
<evidence type="ECO:0000313" key="2">
    <source>
        <dbReference type="EMBL" id="MFC3766315.1"/>
    </source>
</evidence>
<dbReference type="Pfam" id="PF20060">
    <property type="entry name" value="DUF6459"/>
    <property type="match status" value="1"/>
</dbReference>
<proteinExistence type="predicted"/>
<dbReference type="Proteomes" id="UP001595699">
    <property type="component" value="Unassembled WGS sequence"/>
</dbReference>
<keyword evidence="3" id="KW-1185">Reference proteome</keyword>
<evidence type="ECO:0000313" key="3">
    <source>
        <dbReference type="Proteomes" id="UP001595699"/>
    </source>
</evidence>
<feature type="compositionally biased region" description="Polar residues" evidence="1">
    <location>
        <begin position="1"/>
        <end position="11"/>
    </location>
</feature>
<protein>
    <submittedName>
        <fullName evidence="2">Rv3235 family protein</fullName>
    </submittedName>
</protein>